<reference evidence="8" key="1">
    <citation type="submission" date="2012-06" db="EMBL/GenBank/DDBJ databases">
        <title>Complete sequence of chromosome of Desulfomonile tiedjei DSM 6799.</title>
        <authorList>
            <person name="Lucas S."/>
            <person name="Copeland A."/>
            <person name="Lapidus A."/>
            <person name="Glavina del Rio T."/>
            <person name="Dalin E."/>
            <person name="Tice H."/>
            <person name="Bruce D."/>
            <person name="Goodwin L."/>
            <person name="Pitluck S."/>
            <person name="Peters L."/>
            <person name="Ovchinnikova G."/>
            <person name="Zeytun A."/>
            <person name="Lu M."/>
            <person name="Kyrpides N."/>
            <person name="Mavromatis K."/>
            <person name="Ivanova N."/>
            <person name="Brettin T."/>
            <person name="Detter J.C."/>
            <person name="Han C."/>
            <person name="Larimer F."/>
            <person name="Land M."/>
            <person name="Hauser L."/>
            <person name="Markowitz V."/>
            <person name="Cheng J.-F."/>
            <person name="Hugenholtz P."/>
            <person name="Woyke T."/>
            <person name="Wu D."/>
            <person name="Spring S."/>
            <person name="Schroeder M."/>
            <person name="Brambilla E."/>
            <person name="Klenk H.-P."/>
            <person name="Eisen J.A."/>
        </authorList>
    </citation>
    <scope>NUCLEOTIDE SEQUENCE [LARGE SCALE GENOMIC DNA]</scope>
    <source>
        <strain evidence="8">ATCC 49306 / DSM 6799 / DCB-1</strain>
    </source>
</reference>
<dbReference type="HOGENOM" id="CLU_041575_5_2_7"/>
<accession>I4CE62</accession>
<dbReference type="EMBL" id="CP003360">
    <property type="protein sequence ID" value="AFM27853.1"/>
    <property type="molecule type" value="Genomic_DNA"/>
</dbReference>
<evidence type="ECO:0000256" key="1">
    <source>
        <dbReference type="ARBA" id="ARBA00010528"/>
    </source>
</evidence>
<dbReference type="AlphaFoldDB" id="I4CE62"/>
<keyword evidence="3 5" id="KW-0687">Ribonucleoprotein</keyword>
<dbReference type="STRING" id="706587.Desti_5263"/>
<dbReference type="PANTHER" id="PTHR10746:SF6">
    <property type="entry name" value="LARGE RIBOSOMAL SUBUNIT PROTEIN UL4M"/>
    <property type="match status" value="1"/>
</dbReference>
<keyword evidence="2 5" id="KW-0689">Ribosomal protein</keyword>
<evidence type="ECO:0000256" key="2">
    <source>
        <dbReference type="ARBA" id="ARBA00022980"/>
    </source>
</evidence>
<dbReference type="GO" id="GO:0019843">
    <property type="term" value="F:rRNA binding"/>
    <property type="evidence" value="ECO:0007669"/>
    <property type="project" value="UniProtKB-UniRule"/>
</dbReference>
<comment type="similarity">
    <text evidence="1 5">Belongs to the universal ribosomal protein uL4 family.</text>
</comment>
<dbReference type="SUPFAM" id="SSF52166">
    <property type="entry name" value="Ribosomal protein L4"/>
    <property type="match status" value="1"/>
</dbReference>
<proteinExistence type="inferred from homology"/>
<sequence length="208" mass="23346">MASVDVINQKGVKVDTIELDDRIFNVESRDQLVQQVVVWQQAKRRCGTAATKTRGQISGGGKKPWRQKGTGRARAGTNRSPVWVGGGTVFGPHPRSYAFSLPKKVRKEALRSVLSSRLRDNNLFVVDKIELESPKTKLFLETVKAMGLDTGKTLFVTSEKDETLSRSSRNLYHVMILPTEGLNVYDLLRYDRLVLLQDAVPKIHERLG</sequence>
<dbReference type="NCBIfam" id="TIGR03953">
    <property type="entry name" value="rplD_bact"/>
    <property type="match status" value="1"/>
</dbReference>
<dbReference type="HAMAP" id="MF_01328_B">
    <property type="entry name" value="Ribosomal_uL4_B"/>
    <property type="match status" value="1"/>
</dbReference>
<keyword evidence="5" id="KW-0699">rRNA-binding</keyword>
<dbReference type="Proteomes" id="UP000006055">
    <property type="component" value="Chromosome"/>
</dbReference>
<comment type="function">
    <text evidence="5">One of the primary rRNA binding proteins, this protein initially binds near the 5'-end of the 23S rRNA. It is important during the early stages of 50S assembly. It makes multiple contacts with different domains of the 23S rRNA in the assembled 50S subunit and ribosome.</text>
</comment>
<evidence type="ECO:0000313" key="8">
    <source>
        <dbReference type="Proteomes" id="UP000006055"/>
    </source>
</evidence>
<dbReference type="Pfam" id="PF00573">
    <property type="entry name" value="Ribosomal_L4"/>
    <property type="match status" value="1"/>
</dbReference>
<dbReference type="Gene3D" id="3.40.1370.10">
    <property type="match status" value="1"/>
</dbReference>
<evidence type="ECO:0000256" key="6">
    <source>
        <dbReference type="SAM" id="MobiDB-lite"/>
    </source>
</evidence>
<dbReference type="PANTHER" id="PTHR10746">
    <property type="entry name" value="50S RIBOSOMAL PROTEIN L4"/>
    <property type="match status" value="1"/>
</dbReference>
<dbReference type="GO" id="GO:0003735">
    <property type="term" value="F:structural constituent of ribosome"/>
    <property type="evidence" value="ECO:0007669"/>
    <property type="project" value="InterPro"/>
</dbReference>
<name>I4CE62_DESTA</name>
<feature type="region of interest" description="Disordered" evidence="6">
    <location>
        <begin position="49"/>
        <end position="78"/>
    </location>
</feature>
<protein>
    <recommendedName>
        <fullName evidence="4 5">Large ribosomal subunit protein uL4</fullName>
    </recommendedName>
</protein>
<evidence type="ECO:0000256" key="5">
    <source>
        <dbReference type="HAMAP-Rule" id="MF_01328"/>
    </source>
</evidence>
<keyword evidence="5" id="KW-0694">RNA-binding</keyword>
<dbReference type="InterPro" id="IPR002136">
    <property type="entry name" value="Ribosomal_uL4"/>
</dbReference>
<dbReference type="PATRIC" id="fig|706587.4.peg.5933"/>
<dbReference type="RefSeq" id="WP_014812952.1">
    <property type="nucleotide sequence ID" value="NC_018025.1"/>
</dbReference>
<organism evidence="7 8">
    <name type="scientific">Desulfomonile tiedjei (strain ATCC 49306 / DSM 6799 / DCB-1)</name>
    <dbReference type="NCBI Taxonomy" id="706587"/>
    <lineage>
        <taxon>Bacteria</taxon>
        <taxon>Pseudomonadati</taxon>
        <taxon>Thermodesulfobacteriota</taxon>
        <taxon>Desulfomonilia</taxon>
        <taxon>Desulfomonilales</taxon>
        <taxon>Desulfomonilaceae</taxon>
        <taxon>Desulfomonile</taxon>
    </lineage>
</organism>
<dbReference type="GO" id="GO:1990904">
    <property type="term" value="C:ribonucleoprotein complex"/>
    <property type="evidence" value="ECO:0007669"/>
    <property type="project" value="UniProtKB-KW"/>
</dbReference>
<dbReference type="GO" id="GO:0006412">
    <property type="term" value="P:translation"/>
    <property type="evidence" value="ECO:0007669"/>
    <property type="project" value="UniProtKB-UniRule"/>
</dbReference>
<comment type="function">
    <text evidence="5">Forms part of the polypeptide exit tunnel.</text>
</comment>
<dbReference type="InterPro" id="IPR013005">
    <property type="entry name" value="Ribosomal_uL4-like"/>
</dbReference>
<comment type="subunit">
    <text evidence="5">Part of the 50S ribosomal subunit.</text>
</comment>
<dbReference type="GO" id="GO:0005840">
    <property type="term" value="C:ribosome"/>
    <property type="evidence" value="ECO:0007669"/>
    <property type="project" value="UniProtKB-KW"/>
</dbReference>
<dbReference type="eggNOG" id="COG0088">
    <property type="taxonomic scope" value="Bacteria"/>
</dbReference>
<gene>
    <name evidence="5" type="primary">rplD</name>
    <name evidence="7" type="ordered locus">Desti_5263</name>
</gene>
<dbReference type="KEGG" id="dti:Desti_5263"/>
<evidence type="ECO:0000313" key="7">
    <source>
        <dbReference type="EMBL" id="AFM27853.1"/>
    </source>
</evidence>
<evidence type="ECO:0000256" key="4">
    <source>
        <dbReference type="ARBA" id="ARBA00035244"/>
    </source>
</evidence>
<keyword evidence="8" id="KW-1185">Reference proteome</keyword>
<evidence type="ECO:0000256" key="3">
    <source>
        <dbReference type="ARBA" id="ARBA00023274"/>
    </source>
</evidence>
<dbReference type="OrthoDB" id="9803201at2"/>
<dbReference type="InterPro" id="IPR023574">
    <property type="entry name" value="Ribosomal_uL4_dom_sf"/>
</dbReference>